<sequence length="207" mass="23925">MAGSAFEVRFRLVQDAHNVFSICKETCEAKRVRNICCAKRESKNRDAAQQSFLVGALIAFGYEVSINRLYKRGNLTFQMFTIPNIRKNGVKVFDADHLGFEYKTLKEKRQILDAITNNTMVYLLEQNRCYFEERKTRKITRDDGISMKRLNSAIINGRHFDLKQINEAGCHFNQTIRTKITTKEGMTIKPFDSSFETSSTFSKSESF</sequence>
<gene>
    <name evidence="1" type="ORF">EIN_173590</name>
</gene>
<dbReference type="GeneID" id="14883503"/>
<accession>A0A0A1TVY9</accession>
<dbReference type="AlphaFoldDB" id="A0A0A1TVY9"/>
<protein>
    <submittedName>
        <fullName evidence="1">Uncharacterized protein</fullName>
    </submittedName>
</protein>
<reference evidence="1 2" key="1">
    <citation type="submission" date="2012-10" db="EMBL/GenBank/DDBJ databases">
        <authorList>
            <person name="Zafar N."/>
            <person name="Inman J."/>
            <person name="Hall N."/>
            <person name="Lorenzi H."/>
            <person name="Caler E."/>
        </authorList>
    </citation>
    <scope>NUCLEOTIDE SEQUENCE [LARGE SCALE GENOMIC DNA]</scope>
    <source>
        <strain evidence="1 2">IP1</strain>
    </source>
</reference>
<dbReference type="VEuPathDB" id="AmoebaDB:EIN_173590"/>
<proteinExistence type="predicted"/>
<organism evidence="1 2">
    <name type="scientific">Entamoeba invadens IP1</name>
    <dbReference type="NCBI Taxonomy" id="370355"/>
    <lineage>
        <taxon>Eukaryota</taxon>
        <taxon>Amoebozoa</taxon>
        <taxon>Evosea</taxon>
        <taxon>Archamoebae</taxon>
        <taxon>Mastigamoebida</taxon>
        <taxon>Entamoebidae</taxon>
        <taxon>Entamoeba</taxon>
    </lineage>
</organism>
<name>A0A0A1TVY9_ENTIV</name>
<dbReference type="OrthoDB" id="25894at2759"/>
<keyword evidence="2" id="KW-1185">Reference proteome</keyword>
<dbReference type="KEGG" id="eiv:EIN_173590"/>
<evidence type="ECO:0000313" key="2">
    <source>
        <dbReference type="Proteomes" id="UP000014680"/>
    </source>
</evidence>
<evidence type="ECO:0000313" key="1">
    <source>
        <dbReference type="EMBL" id="ELP84684.1"/>
    </source>
</evidence>
<dbReference type="OMA" id="RNICCAK"/>
<dbReference type="EMBL" id="KB207112">
    <property type="protein sequence ID" value="ELP84684.1"/>
    <property type="molecule type" value="Genomic_DNA"/>
</dbReference>
<dbReference type="Proteomes" id="UP000014680">
    <property type="component" value="Unassembled WGS sequence"/>
</dbReference>
<dbReference type="RefSeq" id="XP_004184030.1">
    <property type="nucleotide sequence ID" value="XM_004183982.1"/>
</dbReference>